<name>A0A6G1GJ60_9PEZI</name>
<dbReference type="Pfam" id="PF00082">
    <property type="entry name" value="Peptidase_S8"/>
    <property type="match status" value="1"/>
</dbReference>
<evidence type="ECO:0000256" key="5">
    <source>
        <dbReference type="PROSITE-ProRule" id="PRU01240"/>
    </source>
</evidence>
<protein>
    <recommendedName>
        <fullName evidence="7">Peptidase S8/S53 domain-containing protein</fullName>
    </recommendedName>
</protein>
<gene>
    <name evidence="8" type="ORF">K402DRAFT_265780</name>
</gene>
<feature type="domain" description="Peptidase S8/S53" evidence="7">
    <location>
        <begin position="451"/>
        <end position="536"/>
    </location>
</feature>
<comment type="caution">
    <text evidence="5">Lacks conserved residue(s) required for the propagation of feature annotation.</text>
</comment>
<organism evidence="8 9">
    <name type="scientific">Aulographum hederae CBS 113979</name>
    <dbReference type="NCBI Taxonomy" id="1176131"/>
    <lineage>
        <taxon>Eukaryota</taxon>
        <taxon>Fungi</taxon>
        <taxon>Dikarya</taxon>
        <taxon>Ascomycota</taxon>
        <taxon>Pezizomycotina</taxon>
        <taxon>Dothideomycetes</taxon>
        <taxon>Pleosporomycetidae</taxon>
        <taxon>Aulographales</taxon>
        <taxon>Aulographaceae</taxon>
    </lineage>
</organism>
<dbReference type="PROSITE" id="PS00137">
    <property type="entry name" value="SUBTILASE_HIS"/>
    <property type="match status" value="1"/>
</dbReference>
<dbReference type="OrthoDB" id="3946663at2759"/>
<keyword evidence="2" id="KW-0645">Protease</keyword>
<dbReference type="PANTHER" id="PTHR43806">
    <property type="entry name" value="PEPTIDASE S8"/>
    <property type="match status" value="1"/>
</dbReference>
<evidence type="ECO:0000256" key="6">
    <source>
        <dbReference type="SAM" id="MobiDB-lite"/>
    </source>
</evidence>
<dbReference type="Proteomes" id="UP000800041">
    <property type="component" value="Unassembled WGS sequence"/>
</dbReference>
<dbReference type="InterPro" id="IPR050131">
    <property type="entry name" value="Peptidase_S8_subtilisin-like"/>
</dbReference>
<dbReference type="Gene3D" id="3.40.50.200">
    <property type="entry name" value="Peptidase S8/S53 domain"/>
    <property type="match status" value="1"/>
</dbReference>
<dbReference type="GO" id="GO:0004252">
    <property type="term" value="F:serine-type endopeptidase activity"/>
    <property type="evidence" value="ECO:0007669"/>
    <property type="project" value="InterPro"/>
</dbReference>
<reference evidence="8" key="1">
    <citation type="journal article" date="2020" name="Stud. Mycol.">
        <title>101 Dothideomycetes genomes: a test case for predicting lifestyles and emergence of pathogens.</title>
        <authorList>
            <person name="Haridas S."/>
            <person name="Albert R."/>
            <person name="Binder M."/>
            <person name="Bloem J."/>
            <person name="Labutti K."/>
            <person name="Salamov A."/>
            <person name="Andreopoulos B."/>
            <person name="Baker S."/>
            <person name="Barry K."/>
            <person name="Bills G."/>
            <person name="Bluhm B."/>
            <person name="Cannon C."/>
            <person name="Castanera R."/>
            <person name="Culley D."/>
            <person name="Daum C."/>
            <person name="Ezra D."/>
            <person name="Gonzalez J."/>
            <person name="Henrissat B."/>
            <person name="Kuo A."/>
            <person name="Liang C."/>
            <person name="Lipzen A."/>
            <person name="Lutzoni F."/>
            <person name="Magnuson J."/>
            <person name="Mondo S."/>
            <person name="Nolan M."/>
            <person name="Ohm R."/>
            <person name="Pangilinan J."/>
            <person name="Park H.-J."/>
            <person name="Ramirez L."/>
            <person name="Alfaro M."/>
            <person name="Sun H."/>
            <person name="Tritt A."/>
            <person name="Yoshinaga Y."/>
            <person name="Zwiers L.-H."/>
            <person name="Turgeon B."/>
            <person name="Goodwin S."/>
            <person name="Spatafora J."/>
            <person name="Crous P."/>
            <person name="Grigoriev I."/>
        </authorList>
    </citation>
    <scope>NUCLEOTIDE SEQUENCE</scope>
    <source>
        <strain evidence="8">CBS 113979</strain>
    </source>
</reference>
<proteinExistence type="inferred from homology"/>
<dbReference type="GO" id="GO:0006508">
    <property type="term" value="P:proteolysis"/>
    <property type="evidence" value="ECO:0007669"/>
    <property type="project" value="UniProtKB-KW"/>
</dbReference>
<dbReference type="InterPro" id="IPR022398">
    <property type="entry name" value="Peptidase_S8_His-AS"/>
</dbReference>
<dbReference type="InterPro" id="IPR036852">
    <property type="entry name" value="Peptidase_S8/S53_dom_sf"/>
</dbReference>
<dbReference type="PROSITE" id="PS51892">
    <property type="entry name" value="SUBTILASE"/>
    <property type="match status" value="1"/>
</dbReference>
<evidence type="ECO:0000313" key="9">
    <source>
        <dbReference type="Proteomes" id="UP000800041"/>
    </source>
</evidence>
<feature type="compositionally biased region" description="Low complexity" evidence="6">
    <location>
        <begin position="280"/>
        <end position="307"/>
    </location>
</feature>
<sequence length="588" mass="64125">MDHPPPPTMASDYLKGVRPRMQVTIGEDVFILPIEGAETYEVPDNSRNSIIPLELRPDSVVYGPHTYSIGILPEATIQPSSGDGTTISSTNVKVAESHTSSGLKGLFNLLGTLAFPAATISDGLDGLASRVADWAQDTTDAKKNAQLADAISNIFNKINIDLDQVGPGFEEAVKKFGNQIDIELQDLGANNARETFIKSFPKASELRNRMNMVKRWLDVVKDSTNPHYDQALQLVKNQFLRPRTLKAGGALIVTGGALRAFAKIAWTTVLAAGGNQVDESPTLSLPSTSATTTSTTSSSSTPSATPTRKQCFVMSKRHADRTVFKQFTEELDGGVGDLTVSDAFSWQTYRTFLNQTELDYANSKDFVNVAGWSAAANQDWDEWSHTTNTSLKEQPIDLPKPKRAPVLAPTVKRRSGSENHLKLISQKSRTSHNHVIGKLPPDDYTYDELLGKGSTIYVFDTGFNMFHEDFALNGRKVDSYVVPNTETLPGIPEDLQAPEDMTDYKNHGTGVASVAGGLRYGVASKANLCLIKISNCAKNPQNPGSGRYLSRVTTADALIDAFEHAFRHIAERRANGDKGYSIFSMSFI</sequence>
<dbReference type="SUPFAM" id="SSF52743">
    <property type="entry name" value="Subtilisin-like"/>
    <property type="match status" value="1"/>
</dbReference>
<feature type="region of interest" description="Disordered" evidence="6">
    <location>
        <begin position="277"/>
        <end position="309"/>
    </location>
</feature>
<evidence type="ECO:0000256" key="1">
    <source>
        <dbReference type="ARBA" id="ARBA00011073"/>
    </source>
</evidence>
<dbReference type="AlphaFoldDB" id="A0A6G1GJ60"/>
<keyword evidence="4" id="KW-0720">Serine protease</keyword>
<dbReference type="InterPro" id="IPR000209">
    <property type="entry name" value="Peptidase_S8/S53_dom"/>
</dbReference>
<evidence type="ECO:0000256" key="4">
    <source>
        <dbReference type="ARBA" id="ARBA00022825"/>
    </source>
</evidence>
<keyword evidence="9" id="KW-1185">Reference proteome</keyword>
<comment type="similarity">
    <text evidence="1 5">Belongs to the peptidase S8 family.</text>
</comment>
<evidence type="ECO:0000256" key="2">
    <source>
        <dbReference type="ARBA" id="ARBA00022670"/>
    </source>
</evidence>
<dbReference type="PANTHER" id="PTHR43806:SF11">
    <property type="entry name" value="CEREVISIN-RELATED"/>
    <property type="match status" value="1"/>
</dbReference>
<evidence type="ECO:0000256" key="3">
    <source>
        <dbReference type="ARBA" id="ARBA00022801"/>
    </source>
</evidence>
<evidence type="ECO:0000313" key="8">
    <source>
        <dbReference type="EMBL" id="KAF1980799.1"/>
    </source>
</evidence>
<keyword evidence="3" id="KW-0378">Hydrolase</keyword>
<evidence type="ECO:0000259" key="7">
    <source>
        <dbReference type="Pfam" id="PF00082"/>
    </source>
</evidence>
<dbReference type="EMBL" id="ML977219">
    <property type="protein sequence ID" value="KAF1980799.1"/>
    <property type="molecule type" value="Genomic_DNA"/>
</dbReference>
<accession>A0A6G1GJ60</accession>